<proteinExistence type="inferred from homology"/>
<evidence type="ECO:0000256" key="3">
    <source>
        <dbReference type="ARBA" id="ARBA00023002"/>
    </source>
</evidence>
<accession>A0A148KMB2</accession>
<dbReference type="InterPro" id="IPR001155">
    <property type="entry name" value="OxRdtase_FMN_N"/>
</dbReference>
<comment type="caution">
    <text evidence="5">The sequence shown here is derived from an EMBL/GenBank/DDBJ whole genome shotgun (WGS) entry which is preliminary data.</text>
</comment>
<evidence type="ECO:0000313" key="5">
    <source>
        <dbReference type="EMBL" id="KXI27464.1"/>
    </source>
</evidence>
<dbReference type="FunFam" id="3.20.20.70:FF:000059">
    <property type="entry name" value="N-ethylmaleimide reductase, FMN-linked"/>
    <property type="match status" value="1"/>
</dbReference>
<dbReference type="RefSeq" id="WP_068380988.1">
    <property type="nucleotide sequence ID" value="NZ_LSNE01000011.1"/>
</dbReference>
<dbReference type="Pfam" id="PF00724">
    <property type="entry name" value="Oxidored_FMN"/>
    <property type="match status" value="1"/>
</dbReference>
<dbReference type="PANTHER" id="PTHR22893:SF91">
    <property type="entry name" value="NADPH DEHYDROGENASE 2-RELATED"/>
    <property type="match status" value="1"/>
</dbReference>
<keyword evidence="3" id="KW-0560">Oxidoreductase</keyword>
<dbReference type="InterPro" id="IPR013785">
    <property type="entry name" value="Aldolase_TIM"/>
</dbReference>
<dbReference type="STRING" id="1799789.AX660_22385"/>
<protein>
    <submittedName>
        <fullName evidence="5">Alkene reductase</fullName>
    </submittedName>
</protein>
<feature type="domain" description="NADH:flavin oxidoreductase/NADH oxidase N-terminal" evidence="4">
    <location>
        <begin position="3"/>
        <end position="331"/>
    </location>
</feature>
<gene>
    <name evidence="5" type="ORF">AX660_22385</name>
</gene>
<organism evidence="5 6">
    <name type="scientific">Paraglaciecola hydrolytica</name>
    <dbReference type="NCBI Taxonomy" id="1799789"/>
    <lineage>
        <taxon>Bacteria</taxon>
        <taxon>Pseudomonadati</taxon>
        <taxon>Pseudomonadota</taxon>
        <taxon>Gammaproteobacteria</taxon>
        <taxon>Alteromonadales</taxon>
        <taxon>Alteromonadaceae</taxon>
        <taxon>Paraglaciecola</taxon>
    </lineage>
</organism>
<dbReference type="InterPro" id="IPR045247">
    <property type="entry name" value="Oye-like"/>
</dbReference>
<dbReference type="OrthoDB" id="8523426at2"/>
<comment type="cofactor">
    <cofactor evidence="1">
        <name>FMN</name>
        <dbReference type="ChEBI" id="CHEBI:58210"/>
    </cofactor>
</comment>
<reference evidence="6" key="1">
    <citation type="submission" date="2016-02" db="EMBL/GenBank/DDBJ databases">
        <authorList>
            <person name="Schultz-Johansen M."/>
            <person name="Glaring M.A."/>
            <person name="Bech P.K."/>
            <person name="Stougaard P."/>
        </authorList>
    </citation>
    <scope>NUCLEOTIDE SEQUENCE [LARGE SCALE GENOMIC DNA]</scope>
    <source>
        <strain evidence="6">S66</strain>
    </source>
</reference>
<name>A0A148KMB2_9ALTE</name>
<comment type="similarity">
    <text evidence="2">Belongs to the NADH:flavin oxidoreductase/NADH oxidase family.</text>
</comment>
<evidence type="ECO:0000256" key="2">
    <source>
        <dbReference type="ARBA" id="ARBA00005979"/>
    </source>
</evidence>
<dbReference type="EMBL" id="LSNE01000011">
    <property type="protein sequence ID" value="KXI27464.1"/>
    <property type="molecule type" value="Genomic_DNA"/>
</dbReference>
<dbReference type="GO" id="GO:0005829">
    <property type="term" value="C:cytosol"/>
    <property type="evidence" value="ECO:0007669"/>
    <property type="project" value="UniProtKB-ARBA"/>
</dbReference>
<dbReference type="GO" id="GO:0016628">
    <property type="term" value="F:oxidoreductase activity, acting on the CH-CH group of donors, NAD or NADP as acceptor"/>
    <property type="evidence" value="ECO:0007669"/>
    <property type="project" value="UniProtKB-ARBA"/>
</dbReference>
<evidence type="ECO:0000313" key="6">
    <source>
        <dbReference type="Proteomes" id="UP000070299"/>
    </source>
</evidence>
<keyword evidence="6" id="KW-1185">Reference proteome</keyword>
<dbReference type="CDD" id="cd02933">
    <property type="entry name" value="OYE_like_FMN"/>
    <property type="match status" value="1"/>
</dbReference>
<dbReference type="GO" id="GO:0010181">
    <property type="term" value="F:FMN binding"/>
    <property type="evidence" value="ECO:0007669"/>
    <property type="project" value="InterPro"/>
</dbReference>
<evidence type="ECO:0000259" key="4">
    <source>
        <dbReference type="Pfam" id="PF00724"/>
    </source>
</evidence>
<dbReference type="Gene3D" id="3.20.20.70">
    <property type="entry name" value="Aldolase class I"/>
    <property type="match status" value="1"/>
</dbReference>
<dbReference type="SUPFAM" id="SSF51395">
    <property type="entry name" value="FMN-linked oxidoreductases"/>
    <property type="match status" value="1"/>
</dbReference>
<dbReference type="AlphaFoldDB" id="A0A148KMB2"/>
<evidence type="ECO:0000256" key="1">
    <source>
        <dbReference type="ARBA" id="ARBA00001917"/>
    </source>
</evidence>
<dbReference type="Proteomes" id="UP000070299">
    <property type="component" value="Unassembled WGS sequence"/>
</dbReference>
<sequence>MTDLFSPVTLGKVELANRIIMAPMTRCRATVEHIPTDIMTKYYSQRASAGLIITEATMVAAGHSAFYREPGIYSDEQVKAWRKVTEAVHAKGGKIFLQLWHGGRACHPALNNGAVPVSASAIAIQGETHTPEGKMPYVVPRVLKDSEIPDILDDFVKAAINAKAAGFDGVEIHAANGYIIDQFLRDGSNQRDGEYGGDLENRSRLLFEVIDEVVNVWGRGFVGVRLSPINSYNSMRDSDPESLMEYVLERLDEYDLAYLHLMRADFEQKQQADVMQIALDNYDGNIIGNMAYSFTEASEVVAAGQVEAIAFGMPYVANPDLVNRFAKGLPLAEADQTKLYSHEADGYCDYPEAK</sequence>
<dbReference type="PANTHER" id="PTHR22893">
    <property type="entry name" value="NADH OXIDOREDUCTASE-RELATED"/>
    <property type="match status" value="1"/>
</dbReference>